<evidence type="ECO:0008006" key="3">
    <source>
        <dbReference type="Google" id="ProtNLM"/>
    </source>
</evidence>
<evidence type="ECO:0000313" key="2">
    <source>
        <dbReference type="Proteomes" id="UP000256774"/>
    </source>
</evidence>
<dbReference type="RefSeq" id="WP_116207580.1">
    <property type="nucleotide sequence ID" value="NZ_QUNR01000001.1"/>
</dbReference>
<sequence length="265" mass="28888">MAIAAMRRSRRVSQRGIAIAEWALAAVLGALVLAAALAWVQSSLVLAMSQRVPAQLQEASYWLMQRLERMVSTAGAGGVHPLGLDDPALSAWWPTTQADTGRVPSDQLLLQRRVLDERDDFDCEGRRTALGARQISRLFLRRESVSPLWALACDAGYCDSSGCHALGDAGIVLMSGVSAIHWSILAQGSANSPLVASEWDSVDALTGVITPVGLRAAIWTTSDTEFSRDRRWAAPPTWQGPAIEPLRERRAQHTLTMTWMLNHVP</sequence>
<dbReference type="EMBL" id="QUNR01000001">
    <property type="protein sequence ID" value="REH40556.1"/>
    <property type="molecule type" value="Genomic_DNA"/>
</dbReference>
<dbReference type="AlphaFoldDB" id="A0A3E0HA21"/>
<proteinExistence type="predicted"/>
<reference evidence="1 2" key="1">
    <citation type="submission" date="2018-08" db="EMBL/GenBank/DDBJ databases">
        <title>Genomic Encyclopedia of Type Strains, Phase IV (KMG-IV): sequencing the most valuable type-strain genomes for metagenomic binning, comparative biology and taxonomic classification.</title>
        <authorList>
            <person name="Goeker M."/>
        </authorList>
    </citation>
    <scope>NUCLEOTIDE SEQUENCE [LARGE SCALE GENOMIC DNA]</scope>
    <source>
        <strain evidence="1 2">DSM 26022</strain>
    </source>
</reference>
<keyword evidence="2" id="KW-1185">Reference proteome</keyword>
<protein>
    <recommendedName>
        <fullName evidence="3">Prepilin-type N-terminal cleavage/methylation domain-containing protein</fullName>
    </recommendedName>
</protein>
<accession>A0A3E0HA21</accession>
<evidence type="ECO:0000313" key="1">
    <source>
        <dbReference type="EMBL" id="REH40556.1"/>
    </source>
</evidence>
<name>A0A3E0HA21_9GAMM</name>
<dbReference type="OrthoDB" id="6712892at2"/>
<comment type="caution">
    <text evidence="1">The sequence shown here is derived from an EMBL/GenBank/DDBJ whole genome shotgun (WGS) entry which is preliminary data.</text>
</comment>
<gene>
    <name evidence="1" type="ORF">DFR26_0757</name>
</gene>
<organism evidence="1 2">
    <name type="scientific">Paraperlucidibaca baekdonensis</name>
    <dbReference type="NCBI Taxonomy" id="748120"/>
    <lineage>
        <taxon>Bacteria</taxon>
        <taxon>Pseudomonadati</taxon>
        <taxon>Pseudomonadota</taxon>
        <taxon>Gammaproteobacteria</taxon>
        <taxon>Moraxellales</taxon>
        <taxon>Moraxellaceae</taxon>
        <taxon>Paraperlucidibaca</taxon>
    </lineage>
</organism>
<dbReference type="Proteomes" id="UP000256774">
    <property type="component" value="Unassembled WGS sequence"/>
</dbReference>